<keyword evidence="3" id="KW-1185">Reference proteome</keyword>
<feature type="region of interest" description="Disordered" evidence="1">
    <location>
        <begin position="1"/>
        <end position="42"/>
    </location>
</feature>
<reference evidence="2" key="2">
    <citation type="submission" date="2018-05" db="EMBL/GenBank/DDBJ databases">
        <title>OgluRS3 (Oryza glumaepatula Reference Sequence Version 3).</title>
        <authorList>
            <person name="Zhang J."/>
            <person name="Kudrna D."/>
            <person name="Lee S."/>
            <person name="Talag J."/>
            <person name="Welchert J."/>
            <person name="Wing R.A."/>
        </authorList>
    </citation>
    <scope>NUCLEOTIDE SEQUENCE [LARGE SCALE GENOMIC DNA]</scope>
</reference>
<evidence type="ECO:0000256" key="1">
    <source>
        <dbReference type="SAM" id="MobiDB-lite"/>
    </source>
</evidence>
<dbReference type="HOGENOM" id="CLU_1734361_0_0_1"/>
<evidence type="ECO:0000313" key="2">
    <source>
        <dbReference type="EnsemblPlants" id="OGLUM09G10790.1"/>
    </source>
</evidence>
<name>A0A0E0B302_9ORYZ</name>
<proteinExistence type="predicted"/>
<accession>A0A0E0B302</accession>
<dbReference type="Gramene" id="OGLUM09G10790.1">
    <property type="protein sequence ID" value="OGLUM09G10790.1"/>
    <property type="gene ID" value="OGLUM09G10790"/>
</dbReference>
<dbReference type="Proteomes" id="UP000026961">
    <property type="component" value="Chromosome 9"/>
</dbReference>
<sequence length="151" mass="16436">MVLQEDRAAGADAVAERGGEREASRVRDEQGEAKEREVARPRDAVHNPFRCRMELGRRLPKTMMPPPPSFLDFDWDEAAKDEGVGSGGGDPAGGRPLHPLVEEAATQRVGSDGSKSVQGIKEREEEKVWAPWMASGLWLAKFVSKGASLAN</sequence>
<dbReference type="AlphaFoldDB" id="A0A0E0B302"/>
<reference evidence="2" key="1">
    <citation type="submission" date="2015-04" db="UniProtKB">
        <authorList>
            <consortium name="EnsemblPlants"/>
        </authorList>
    </citation>
    <scope>IDENTIFICATION</scope>
</reference>
<protein>
    <submittedName>
        <fullName evidence="2">Uncharacterized protein</fullName>
    </submittedName>
</protein>
<feature type="region of interest" description="Disordered" evidence="1">
    <location>
        <begin position="58"/>
        <end position="125"/>
    </location>
</feature>
<dbReference type="EnsemblPlants" id="OGLUM09G10790.1">
    <property type="protein sequence ID" value="OGLUM09G10790.1"/>
    <property type="gene ID" value="OGLUM09G10790"/>
</dbReference>
<evidence type="ECO:0000313" key="3">
    <source>
        <dbReference type="Proteomes" id="UP000026961"/>
    </source>
</evidence>
<organism evidence="2">
    <name type="scientific">Oryza glumipatula</name>
    <dbReference type="NCBI Taxonomy" id="40148"/>
    <lineage>
        <taxon>Eukaryota</taxon>
        <taxon>Viridiplantae</taxon>
        <taxon>Streptophyta</taxon>
        <taxon>Embryophyta</taxon>
        <taxon>Tracheophyta</taxon>
        <taxon>Spermatophyta</taxon>
        <taxon>Magnoliopsida</taxon>
        <taxon>Liliopsida</taxon>
        <taxon>Poales</taxon>
        <taxon>Poaceae</taxon>
        <taxon>BOP clade</taxon>
        <taxon>Oryzoideae</taxon>
        <taxon>Oryzeae</taxon>
        <taxon>Oryzinae</taxon>
        <taxon>Oryza</taxon>
    </lineage>
</organism>